<evidence type="ECO:0000256" key="3">
    <source>
        <dbReference type="ARBA" id="ARBA00008465"/>
    </source>
</evidence>
<dbReference type="OrthoDB" id="9762378at2"/>
<dbReference type="GO" id="GO:0046872">
    <property type="term" value="F:metal ion binding"/>
    <property type="evidence" value="ECO:0007669"/>
    <property type="project" value="InterPro"/>
</dbReference>
<feature type="region of interest" description="Disordered" evidence="8">
    <location>
        <begin position="139"/>
        <end position="177"/>
    </location>
</feature>
<evidence type="ECO:0000256" key="1">
    <source>
        <dbReference type="ARBA" id="ARBA00001922"/>
    </source>
</evidence>
<comment type="cofactor">
    <cofactor evidence="1">
        <name>adenosylcob(III)alamin</name>
        <dbReference type="ChEBI" id="CHEBI:18408"/>
    </cofactor>
</comment>
<dbReference type="Gene3D" id="3.40.50.280">
    <property type="entry name" value="Cobalamin-binding domain"/>
    <property type="match status" value="1"/>
</dbReference>
<dbReference type="PANTHER" id="PTHR48101:SF4">
    <property type="entry name" value="METHYLMALONYL-COA MUTASE, MITOCHONDRIAL"/>
    <property type="match status" value="1"/>
</dbReference>
<dbReference type="PANTHER" id="PTHR48101">
    <property type="entry name" value="METHYLMALONYL-COA MUTASE, MITOCHONDRIAL-RELATED"/>
    <property type="match status" value="1"/>
</dbReference>
<dbReference type="InterPro" id="IPR016176">
    <property type="entry name" value="Cbl-dep_enz_cat"/>
</dbReference>
<feature type="domain" description="Methylmalonyl-CoA mutase alpha/beta chain catalytic" evidence="9">
    <location>
        <begin position="179"/>
        <end position="536"/>
    </location>
</feature>
<sequence length="670" mass="68993">MSIDVSAEPAGLEQARARWRAAVAGVLAKSSRREPADIDSETGGEPERLLDTPVAGDFTIRALYTAFDALPEPPLPGSWPYVRGADALRDVNSGWKVAEVFPANGLVSAADTNGAILGALTEGVSALVLRVGDGGSARLDEGEAKLGPPHRPGGSARLDEGQATLGPPQSPGGVPAGELRRAFDDVYLGLVPVLLDGAGTGDYATAAEAMLALIDGLDPNDRANLSVDLGADPLTAPLAARPAPTIDEVIAAATRAAGQRGVRAIAVNGPVLHNLGAGAIEELAGVLAAAVAYLRVLTDAGLSVADAARQISFRLAADDDQFMTIAKIRAARRLWARVAEVAGAPESGAAIVHAETSRAMMTQRDPWVNMLRTTLAAFGAGVGGADTVMVWPFDVAIPGGQPGASPTFSRRIARNTQLLLLEESHLGQVLDPAGGSWFVEDLTEQLAQQAWRLFQELEKHAALGGFEAARDHLAERIATVAAARADDIAHRRSAITGVNEYPNLAEPPLPPSAAADGPPGLRRYAAQFEALRDRSDAHLAATGARPQVLLLPLGPMAEHNIRTTFAANLLASGGIEAINPGPVDAAGVAAAVAEAGLTVAVLCGSDARYAAEAAGVIAAARAAGVSRVYLAGPAKALAGNPDTDPQPDDYLTMKIDAVQALSDLLTRLGA</sequence>
<evidence type="ECO:0000256" key="6">
    <source>
        <dbReference type="ARBA" id="ARBA00023235"/>
    </source>
</evidence>
<gene>
    <name evidence="10" type="ORF">A5710_12930</name>
</gene>
<dbReference type="Proteomes" id="UP000093943">
    <property type="component" value="Unassembled WGS sequence"/>
</dbReference>
<evidence type="ECO:0000256" key="4">
    <source>
        <dbReference type="ARBA" id="ARBA00011870"/>
    </source>
</evidence>
<evidence type="ECO:0000259" key="9">
    <source>
        <dbReference type="Pfam" id="PF01642"/>
    </source>
</evidence>
<evidence type="ECO:0000313" key="11">
    <source>
        <dbReference type="Proteomes" id="UP000093943"/>
    </source>
</evidence>
<dbReference type="GO" id="GO:0031419">
    <property type="term" value="F:cobalamin binding"/>
    <property type="evidence" value="ECO:0007669"/>
    <property type="project" value="UniProtKB-KW"/>
</dbReference>
<protein>
    <submittedName>
        <fullName evidence="10">Methylmalonyl-CoA mutase</fullName>
    </submittedName>
</protein>
<organism evidence="10 11">
    <name type="scientific">Mycolicibacter sinensis (strain JDM601)</name>
    <name type="common">Mycobacterium sinense</name>
    <dbReference type="NCBI Taxonomy" id="875328"/>
    <lineage>
        <taxon>Bacteria</taxon>
        <taxon>Bacillati</taxon>
        <taxon>Actinomycetota</taxon>
        <taxon>Actinomycetes</taxon>
        <taxon>Mycobacteriales</taxon>
        <taxon>Mycobacteriaceae</taxon>
        <taxon>Mycolicibacter</taxon>
    </lineage>
</organism>
<evidence type="ECO:0000256" key="7">
    <source>
        <dbReference type="ARBA" id="ARBA00023285"/>
    </source>
</evidence>
<dbReference type="SUPFAM" id="SSF52242">
    <property type="entry name" value="Cobalamin (vitamin B12)-binding domain"/>
    <property type="match status" value="1"/>
</dbReference>
<evidence type="ECO:0000313" key="10">
    <source>
        <dbReference type="EMBL" id="OBI33838.1"/>
    </source>
</evidence>
<keyword evidence="7" id="KW-0170">Cobalt</keyword>
<keyword evidence="5" id="KW-0846">Cobalamin</keyword>
<reference evidence="11" key="1">
    <citation type="submission" date="2016-06" db="EMBL/GenBank/DDBJ databases">
        <authorList>
            <person name="Sutton G."/>
            <person name="Brinkac L."/>
            <person name="Sanka R."/>
            <person name="Adams M."/>
            <person name="Lau E."/>
            <person name="Sam S."/>
            <person name="Sreng N."/>
            <person name="Him V."/>
            <person name="Kerleguer A."/>
            <person name="Cheng S."/>
        </authorList>
    </citation>
    <scope>NUCLEOTIDE SEQUENCE [LARGE SCALE GENOMIC DNA]</scope>
    <source>
        <strain evidence="11">E1876</strain>
    </source>
</reference>
<comment type="function">
    <text evidence="2">Catalyzes the isomerization of succinyl-CoA to methylmalonyl-CoA during synthesis of propionate from tricarboxylic acid-cycle intermediates.</text>
</comment>
<dbReference type="GO" id="GO:0004494">
    <property type="term" value="F:methylmalonyl-CoA mutase activity"/>
    <property type="evidence" value="ECO:0007669"/>
    <property type="project" value="UniProtKB-EC"/>
</dbReference>
<evidence type="ECO:0000256" key="8">
    <source>
        <dbReference type="SAM" id="MobiDB-lite"/>
    </source>
</evidence>
<keyword evidence="6" id="KW-0413">Isomerase</keyword>
<dbReference type="SUPFAM" id="SSF51703">
    <property type="entry name" value="Cobalamin (vitamin B12)-dependent enzymes"/>
    <property type="match status" value="1"/>
</dbReference>
<comment type="caution">
    <text evidence="10">The sequence shown here is derived from an EMBL/GenBank/DDBJ whole genome shotgun (WGS) entry which is preliminary data.</text>
</comment>
<accession>A0A1A2Y8S1</accession>
<comment type="similarity">
    <text evidence="3">Belongs to the methylmalonyl-CoA mutase family.</text>
</comment>
<comment type="subunit">
    <text evidence="4">Heterodimer of an alpha and a beta chain.</text>
</comment>
<dbReference type="AlphaFoldDB" id="A0A1A2Y8S1"/>
<name>A0A1A2Y8S1_MYCSD</name>
<dbReference type="Gene3D" id="3.20.20.240">
    <property type="entry name" value="Methylmalonyl-CoA mutase"/>
    <property type="match status" value="1"/>
</dbReference>
<dbReference type="EMBL" id="LZKG01000015">
    <property type="protein sequence ID" value="OBI33838.1"/>
    <property type="molecule type" value="Genomic_DNA"/>
</dbReference>
<proteinExistence type="inferred from homology"/>
<dbReference type="InterPro" id="IPR006099">
    <property type="entry name" value="MeMalonylCoA_mutase_a/b_cat"/>
</dbReference>
<evidence type="ECO:0000256" key="5">
    <source>
        <dbReference type="ARBA" id="ARBA00022628"/>
    </source>
</evidence>
<dbReference type="InterPro" id="IPR036724">
    <property type="entry name" value="Cobalamin-bd_sf"/>
</dbReference>
<dbReference type="Pfam" id="PF01642">
    <property type="entry name" value="MM_CoA_mutase"/>
    <property type="match status" value="1"/>
</dbReference>
<evidence type="ECO:0000256" key="2">
    <source>
        <dbReference type="ARBA" id="ARBA00003359"/>
    </source>
</evidence>
<dbReference type="RefSeq" id="WP_064920902.1">
    <property type="nucleotide sequence ID" value="NZ_LZJK01000046.1"/>
</dbReference>